<evidence type="ECO:0000259" key="1">
    <source>
        <dbReference type="Pfam" id="PF05368"/>
    </source>
</evidence>
<evidence type="ECO:0000313" key="3">
    <source>
        <dbReference type="Proteomes" id="UP000596977"/>
    </source>
</evidence>
<feature type="domain" description="NmrA-like" evidence="1">
    <location>
        <begin position="3"/>
        <end position="254"/>
    </location>
</feature>
<comment type="caution">
    <text evidence="2">The sequence shown here is derived from an EMBL/GenBank/DDBJ whole genome shotgun (WGS) entry which is preliminary data.</text>
</comment>
<organism evidence="2 3">
    <name type="scientific">Pelagibacterium lentulum</name>
    <dbReference type="NCBI Taxonomy" id="2029865"/>
    <lineage>
        <taxon>Bacteria</taxon>
        <taxon>Pseudomonadati</taxon>
        <taxon>Pseudomonadota</taxon>
        <taxon>Alphaproteobacteria</taxon>
        <taxon>Hyphomicrobiales</taxon>
        <taxon>Devosiaceae</taxon>
        <taxon>Pelagibacterium</taxon>
    </lineage>
</organism>
<dbReference type="RefSeq" id="WP_127071872.1">
    <property type="nucleotide sequence ID" value="NZ_BMKB01000005.1"/>
</dbReference>
<dbReference type="InterPro" id="IPR008030">
    <property type="entry name" value="NmrA-like"/>
</dbReference>
<dbReference type="PANTHER" id="PTHR43162:SF1">
    <property type="entry name" value="PRESTALK A DIFFERENTIATION PROTEIN A"/>
    <property type="match status" value="1"/>
</dbReference>
<accession>A0A916RJ24</accession>
<dbReference type="InterPro" id="IPR051604">
    <property type="entry name" value="Ergot_Alk_Oxidoreductase"/>
</dbReference>
<evidence type="ECO:0000313" key="2">
    <source>
        <dbReference type="EMBL" id="GGA59130.1"/>
    </source>
</evidence>
<protein>
    <recommendedName>
        <fullName evidence="1">NmrA-like domain-containing protein</fullName>
    </recommendedName>
</protein>
<name>A0A916RJ24_9HYPH</name>
<dbReference type="EMBL" id="BMKB01000005">
    <property type="protein sequence ID" value="GGA59130.1"/>
    <property type="molecule type" value="Genomic_DNA"/>
</dbReference>
<dbReference type="AlphaFoldDB" id="A0A916RJ24"/>
<gene>
    <name evidence="2" type="ORF">GCM10011499_31570</name>
</gene>
<dbReference type="Pfam" id="PF05368">
    <property type="entry name" value="NmrA"/>
    <property type="match status" value="1"/>
</dbReference>
<dbReference type="PANTHER" id="PTHR43162">
    <property type="match status" value="1"/>
</dbReference>
<reference evidence="2 3" key="1">
    <citation type="journal article" date="2014" name="Int. J. Syst. Evol. Microbiol.">
        <title>Complete genome sequence of Corynebacterium casei LMG S-19264T (=DSM 44701T), isolated from a smear-ripened cheese.</title>
        <authorList>
            <consortium name="US DOE Joint Genome Institute (JGI-PGF)"/>
            <person name="Walter F."/>
            <person name="Albersmeier A."/>
            <person name="Kalinowski J."/>
            <person name="Ruckert C."/>
        </authorList>
    </citation>
    <scope>NUCLEOTIDE SEQUENCE [LARGE SCALE GENOMIC DNA]</scope>
    <source>
        <strain evidence="2 3">CGMCC 1.15896</strain>
    </source>
</reference>
<dbReference type="OrthoDB" id="7771794at2"/>
<dbReference type="SUPFAM" id="SSF51735">
    <property type="entry name" value="NAD(P)-binding Rossmann-fold domains"/>
    <property type="match status" value="1"/>
</dbReference>
<dbReference type="Gene3D" id="3.40.50.720">
    <property type="entry name" value="NAD(P)-binding Rossmann-like Domain"/>
    <property type="match status" value="1"/>
</dbReference>
<sequence>MYVVLGANGRAGSETAHALIELGKPVRVVLRRPERAEKWTTLGAEVAIGSIDDASSLAAALGGATAAFLLSPAPASGDPYRRADEIGRALAEAVRQASLPKVVALSSIGAQHETGTGIVATLNLLEKHLDGAAPSTTYLRPGYFVETWGEVASAAITDGVLPSFLEPAQKIPMVSTIDVGRAAARLLIDDFSGKRIVELRGAQDWSANDVAAAFSRVLGRPVETAFVRPEARAAILAQEGVPGQVADALLGMYEGIASGRVAHEECHEKRRGSVALSDAVQRIVRRLEEDAGGLAA</sequence>
<dbReference type="Gene3D" id="3.90.25.10">
    <property type="entry name" value="UDP-galactose 4-epimerase, domain 1"/>
    <property type="match status" value="1"/>
</dbReference>
<dbReference type="Proteomes" id="UP000596977">
    <property type="component" value="Unassembled WGS sequence"/>
</dbReference>
<proteinExistence type="predicted"/>
<dbReference type="InterPro" id="IPR036291">
    <property type="entry name" value="NAD(P)-bd_dom_sf"/>
</dbReference>
<keyword evidence="3" id="KW-1185">Reference proteome</keyword>